<feature type="domain" description="Phage integrase SAM-like" evidence="2">
    <location>
        <begin position="1"/>
        <end position="28"/>
    </location>
</feature>
<dbReference type="GO" id="GO:0003677">
    <property type="term" value="F:DNA binding"/>
    <property type="evidence" value="ECO:0007669"/>
    <property type="project" value="UniProtKB-KW"/>
</dbReference>
<name>A0A937FAA1_9BACT</name>
<proteinExistence type="predicted"/>
<dbReference type="Proteomes" id="UP000659388">
    <property type="component" value="Unassembled WGS sequence"/>
</dbReference>
<comment type="caution">
    <text evidence="3">The sequence shown here is derived from an EMBL/GenBank/DDBJ whole genome shotgun (WGS) entry which is preliminary data.</text>
</comment>
<evidence type="ECO:0000313" key="4">
    <source>
        <dbReference type="Proteomes" id="UP000659388"/>
    </source>
</evidence>
<keyword evidence="1" id="KW-0238">DNA-binding</keyword>
<dbReference type="AlphaFoldDB" id="A0A937FAA1"/>
<organism evidence="3 4">
    <name type="scientific">Fulvivirga sediminis</name>
    <dbReference type="NCBI Taxonomy" id="2803949"/>
    <lineage>
        <taxon>Bacteria</taxon>
        <taxon>Pseudomonadati</taxon>
        <taxon>Bacteroidota</taxon>
        <taxon>Cytophagia</taxon>
        <taxon>Cytophagales</taxon>
        <taxon>Fulvivirgaceae</taxon>
        <taxon>Fulvivirga</taxon>
    </lineage>
</organism>
<dbReference type="InterPro" id="IPR025269">
    <property type="entry name" value="SAM-like_dom"/>
</dbReference>
<protein>
    <submittedName>
        <fullName evidence="3">Phage integrase SAM-like domain-containing protein</fullName>
    </submittedName>
</protein>
<dbReference type="EMBL" id="JAESIY010000007">
    <property type="protein sequence ID" value="MBL3657180.1"/>
    <property type="molecule type" value="Genomic_DNA"/>
</dbReference>
<reference evidence="3" key="1">
    <citation type="submission" date="2021-01" db="EMBL/GenBank/DDBJ databases">
        <title>Fulvivirga kasyanovii gen. nov., sp nov., a novel member of the phylum Bacteroidetes isolated from seawater in a mussel farm.</title>
        <authorList>
            <person name="Zhao L.-H."/>
            <person name="Wang Z.-J."/>
        </authorList>
    </citation>
    <scope>NUCLEOTIDE SEQUENCE</scope>
    <source>
        <strain evidence="3">2943</strain>
    </source>
</reference>
<dbReference type="InterPro" id="IPR011010">
    <property type="entry name" value="DNA_brk_join_enz"/>
</dbReference>
<dbReference type="Pfam" id="PF13102">
    <property type="entry name" value="Phage_int_SAM_5"/>
    <property type="match status" value="1"/>
</dbReference>
<gene>
    <name evidence="3" type="ORF">JL102_13615</name>
</gene>
<evidence type="ECO:0000256" key="1">
    <source>
        <dbReference type="ARBA" id="ARBA00023125"/>
    </source>
</evidence>
<evidence type="ECO:0000313" key="3">
    <source>
        <dbReference type="EMBL" id="MBL3657180.1"/>
    </source>
</evidence>
<sequence>MKYIRMLKKVLNDAIRRDWIKSNPLSSFKWHFKWPKREVLSMKEFRLYINIYSL</sequence>
<dbReference type="Gene3D" id="1.10.150.130">
    <property type="match status" value="1"/>
</dbReference>
<dbReference type="SUPFAM" id="SSF56349">
    <property type="entry name" value="DNA breaking-rejoining enzymes"/>
    <property type="match status" value="1"/>
</dbReference>
<evidence type="ECO:0000259" key="2">
    <source>
        <dbReference type="Pfam" id="PF13102"/>
    </source>
</evidence>
<keyword evidence="4" id="KW-1185">Reference proteome</keyword>
<accession>A0A937FAA1</accession>
<dbReference type="InterPro" id="IPR010998">
    <property type="entry name" value="Integrase_recombinase_N"/>
</dbReference>